<evidence type="ECO:0000313" key="6">
    <source>
        <dbReference type="EMBL" id="NPT53061.1"/>
    </source>
</evidence>
<dbReference type="GO" id="GO:0005829">
    <property type="term" value="C:cytosol"/>
    <property type="evidence" value="ECO:0007669"/>
    <property type="project" value="TreeGrafter"/>
</dbReference>
<dbReference type="SUPFAM" id="SSF51679">
    <property type="entry name" value="Bacterial luciferase-like"/>
    <property type="match status" value="1"/>
</dbReference>
<dbReference type="AlphaFoldDB" id="A0A972NGS5"/>
<name>A0A972NGS5_9BURK</name>
<dbReference type="PANTHER" id="PTHR30137:SF16">
    <property type="entry name" value="BLL0895 PROTEIN"/>
    <property type="match status" value="1"/>
</dbReference>
<organism evidence="6 7">
    <name type="scientific">Paraburkholderia elongata</name>
    <dbReference type="NCBI Taxonomy" id="2675747"/>
    <lineage>
        <taxon>Bacteria</taxon>
        <taxon>Pseudomonadati</taxon>
        <taxon>Pseudomonadota</taxon>
        <taxon>Betaproteobacteria</taxon>
        <taxon>Burkholderiales</taxon>
        <taxon>Burkholderiaceae</taxon>
        <taxon>Paraburkholderia</taxon>
    </lineage>
</organism>
<keyword evidence="3" id="KW-0560">Oxidoreductase</keyword>
<keyword evidence="2" id="KW-0285">Flavoprotein</keyword>
<keyword evidence="7" id="KW-1185">Reference proteome</keyword>
<dbReference type="InterPro" id="IPR011251">
    <property type="entry name" value="Luciferase-like_dom"/>
</dbReference>
<accession>A0A972NGS5</accession>
<evidence type="ECO:0000313" key="7">
    <source>
        <dbReference type="Proteomes" id="UP000655523"/>
    </source>
</evidence>
<sequence>MPLRPANRPLHETLKENVRKIIYADELGFDQAWVGEHFSATTEPIAALMMFMASLLAKTKNIVFGTGVVALPNQDPEIVAAEAEQFDHMSEGRFIFGIGPSGLSSGHEVFRNTDGKVRTEKLLESIDFITKIWRQDPPYDIQGKYWQVKITESTVPSLGIGYMQKPYQRPLPPIAMSPFSGKVKAAVRT</sequence>
<evidence type="ECO:0000256" key="3">
    <source>
        <dbReference type="ARBA" id="ARBA00023002"/>
    </source>
</evidence>
<evidence type="ECO:0000256" key="4">
    <source>
        <dbReference type="ARBA" id="ARBA00023033"/>
    </source>
</evidence>
<evidence type="ECO:0000259" key="5">
    <source>
        <dbReference type="Pfam" id="PF00296"/>
    </source>
</evidence>
<dbReference type="RefSeq" id="WP_172159421.1">
    <property type="nucleotide sequence ID" value="NZ_WOEZ01000001.1"/>
</dbReference>
<evidence type="ECO:0000256" key="1">
    <source>
        <dbReference type="ARBA" id="ARBA00010426"/>
    </source>
</evidence>
<protein>
    <submittedName>
        <fullName evidence="6">LLM class flavin-dependent oxidoreductase</fullName>
    </submittedName>
</protein>
<feature type="domain" description="Luciferase-like" evidence="5">
    <location>
        <begin position="12"/>
        <end position="150"/>
    </location>
</feature>
<evidence type="ECO:0000256" key="2">
    <source>
        <dbReference type="ARBA" id="ARBA00022630"/>
    </source>
</evidence>
<dbReference type="GO" id="GO:0004497">
    <property type="term" value="F:monooxygenase activity"/>
    <property type="evidence" value="ECO:0007669"/>
    <property type="project" value="UniProtKB-KW"/>
</dbReference>
<reference evidence="6 7" key="1">
    <citation type="submission" date="2019-11" db="EMBL/GenBank/DDBJ databases">
        <title>Metabolism of dissolved organic matter in forest soils.</title>
        <authorList>
            <person name="Cyle K.T."/>
            <person name="Wilhelm R.C."/>
            <person name="Martinez C.E."/>
        </authorList>
    </citation>
    <scope>NUCLEOTIDE SEQUENCE [LARGE SCALE GENOMIC DNA]</scope>
    <source>
        <strain evidence="6 7">5N</strain>
    </source>
</reference>
<dbReference type="PANTHER" id="PTHR30137">
    <property type="entry name" value="LUCIFERASE-LIKE MONOOXYGENASE"/>
    <property type="match status" value="1"/>
</dbReference>
<comment type="caution">
    <text evidence="6">The sequence shown here is derived from an EMBL/GenBank/DDBJ whole genome shotgun (WGS) entry which is preliminary data.</text>
</comment>
<dbReference type="EMBL" id="WOEZ01000001">
    <property type="protein sequence ID" value="NPT53061.1"/>
    <property type="molecule type" value="Genomic_DNA"/>
</dbReference>
<gene>
    <name evidence="6" type="ORF">GNZ13_00120</name>
</gene>
<proteinExistence type="inferred from homology"/>
<dbReference type="Gene3D" id="3.20.20.30">
    <property type="entry name" value="Luciferase-like domain"/>
    <property type="match status" value="1"/>
</dbReference>
<dbReference type="GO" id="GO:0016705">
    <property type="term" value="F:oxidoreductase activity, acting on paired donors, with incorporation or reduction of molecular oxygen"/>
    <property type="evidence" value="ECO:0007669"/>
    <property type="project" value="InterPro"/>
</dbReference>
<comment type="similarity">
    <text evidence="1">Belongs to the bacterial luciferase oxidoreductase family.</text>
</comment>
<dbReference type="Proteomes" id="UP000655523">
    <property type="component" value="Unassembled WGS sequence"/>
</dbReference>
<keyword evidence="4" id="KW-0503">Monooxygenase</keyword>
<dbReference type="InterPro" id="IPR050766">
    <property type="entry name" value="Bact_Lucif_Oxidored"/>
</dbReference>
<dbReference type="InterPro" id="IPR036661">
    <property type="entry name" value="Luciferase-like_sf"/>
</dbReference>
<dbReference type="Pfam" id="PF00296">
    <property type="entry name" value="Bac_luciferase"/>
    <property type="match status" value="1"/>
</dbReference>